<dbReference type="Proteomes" id="UP000054018">
    <property type="component" value="Unassembled WGS sequence"/>
</dbReference>
<dbReference type="Pfam" id="PF18758">
    <property type="entry name" value="KDZ"/>
    <property type="match status" value="1"/>
</dbReference>
<organism evidence="1 2">
    <name type="scientific">Pisolithus microcarpus 441</name>
    <dbReference type="NCBI Taxonomy" id="765257"/>
    <lineage>
        <taxon>Eukaryota</taxon>
        <taxon>Fungi</taxon>
        <taxon>Dikarya</taxon>
        <taxon>Basidiomycota</taxon>
        <taxon>Agaricomycotina</taxon>
        <taxon>Agaricomycetes</taxon>
        <taxon>Agaricomycetidae</taxon>
        <taxon>Boletales</taxon>
        <taxon>Sclerodermatineae</taxon>
        <taxon>Pisolithaceae</taxon>
        <taxon>Pisolithus</taxon>
    </lineage>
</organism>
<name>A0A0C9Y8B7_9AGAM</name>
<dbReference type="InterPro" id="IPR040521">
    <property type="entry name" value="KDZ"/>
</dbReference>
<dbReference type="EMBL" id="KN834015">
    <property type="protein sequence ID" value="KIK13176.1"/>
    <property type="molecule type" value="Genomic_DNA"/>
</dbReference>
<evidence type="ECO:0000313" key="1">
    <source>
        <dbReference type="EMBL" id="KIK13176.1"/>
    </source>
</evidence>
<sequence>DRYREPLQVAQQWCLLKLLKWSSFQDNKNCTKKGDLVIFCAACPQPGINIDPTANLDDSWKYSRIVVMDGNFKVEHMHERWPDDQVWLMDGRGFMVANPPYQAYLKAPLHIMEKSSCNNHKVISQASASHGKLNSMGVGVMACAWHGCFYPHSVVDFQKGERQLNMDYSLTHALSYNMTSINHVLCFYNINCKYMKNLWRRVNSSDLLHLPPSMRITAGIGMWHVHGHKQECYTWYSLLFIKGSGWVDGEIIETLWSTLNIVSASTCGMTTPHCQELLDFQMNDSNFMKMIWMADSLSWKLKTAWASVVLAHDVFERFNKAITPDQQRNWGRQEEAALLRHVHDPSVMDVFEIQLKKAPMVHAVELQLLEKLPQQGVHHEATSWITRSLAIEQGEIILNIYRKDRGLNPSELKRLTIACHAEKLLAEQLRFIMDGRIYLQMDDEFEQSDESDGRTDPMVGQDTLDDEEILSNDSYSNSSMVEVFGRASCDDPTSSCVPLPSKFGSAYCKANKFHHLVEVELELHMGQANDALHGLHLALADEVVIFRGIVRPATNYSMRTQAWKMIHSINTSIKQCTTIYRQCWLAMIALGTASEILDRYQELQKSHLSTSAAAFTQGAHDHCSSQLPWFWTIDIPKDTDSKSWLSEFYCIHWLHGKVAKDRWEEENELVTSEFQWAMNFFQYRAKRWNEIYMANKSAGNHGATCYAARQQAMYDQLTEQAQLIWQEMNPDDIACHHGT</sequence>
<dbReference type="STRING" id="765257.A0A0C9Y8B7"/>
<dbReference type="OrthoDB" id="3143151at2759"/>
<feature type="non-terminal residue" evidence="1">
    <location>
        <position position="1"/>
    </location>
</feature>
<dbReference type="HOGENOM" id="CLU_003703_13_1_1"/>
<dbReference type="AlphaFoldDB" id="A0A0C9Y8B7"/>
<protein>
    <recommendedName>
        <fullName evidence="3">CxC2-like cysteine cluster KDZ transposase-associated domain-containing protein</fullName>
    </recommendedName>
</protein>
<proteinExistence type="predicted"/>
<gene>
    <name evidence="1" type="ORF">PISMIDRAFT_119407</name>
</gene>
<reference evidence="1 2" key="1">
    <citation type="submission" date="2014-04" db="EMBL/GenBank/DDBJ databases">
        <authorList>
            <consortium name="DOE Joint Genome Institute"/>
            <person name="Kuo A."/>
            <person name="Kohler A."/>
            <person name="Costa M.D."/>
            <person name="Nagy L.G."/>
            <person name="Floudas D."/>
            <person name="Copeland A."/>
            <person name="Barry K.W."/>
            <person name="Cichocki N."/>
            <person name="Veneault-Fourrey C."/>
            <person name="LaButti K."/>
            <person name="Lindquist E.A."/>
            <person name="Lipzen A."/>
            <person name="Lundell T."/>
            <person name="Morin E."/>
            <person name="Murat C."/>
            <person name="Sun H."/>
            <person name="Tunlid A."/>
            <person name="Henrissat B."/>
            <person name="Grigoriev I.V."/>
            <person name="Hibbett D.S."/>
            <person name="Martin F."/>
            <person name="Nordberg H.P."/>
            <person name="Cantor M.N."/>
            <person name="Hua S.X."/>
        </authorList>
    </citation>
    <scope>NUCLEOTIDE SEQUENCE [LARGE SCALE GENOMIC DNA]</scope>
    <source>
        <strain evidence="1 2">441</strain>
    </source>
</reference>
<evidence type="ECO:0000313" key="2">
    <source>
        <dbReference type="Proteomes" id="UP000054018"/>
    </source>
</evidence>
<evidence type="ECO:0008006" key="3">
    <source>
        <dbReference type="Google" id="ProtNLM"/>
    </source>
</evidence>
<accession>A0A0C9Y8B7</accession>
<keyword evidence="2" id="KW-1185">Reference proteome</keyword>
<reference evidence="2" key="2">
    <citation type="submission" date="2015-01" db="EMBL/GenBank/DDBJ databases">
        <title>Evolutionary Origins and Diversification of the Mycorrhizal Mutualists.</title>
        <authorList>
            <consortium name="DOE Joint Genome Institute"/>
            <consortium name="Mycorrhizal Genomics Consortium"/>
            <person name="Kohler A."/>
            <person name="Kuo A."/>
            <person name="Nagy L.G."/>
            <person name="Floudas D."/>
            <person name="Copeland A."/>
            <person name="Barry K.W."/>
            <person name="Cichocki N."/>
            <person name="Veneault-Fourrey C."/>
            <person name="LaButti K."/>
            <person name="Lindquist E.A."/>
            <person name="Lipzen A."/>
            <person name="Lundell T."/>
            <person name="Morin E."/>
            <person name="Murat C."/>
            <person name="Riley R."/>
            <person name="Ohm R."/>
            <person name="Sun H."/>
            <person name="Tunlid A."/>
            <person name="Henrissat B."/>
            <person name="Grigoriev I.V."/>
            <person name="Hibbett D.S."/>
            <person name="Martin F."/>
        </authorList>
    </citation>
    <scope>NUCLEOTIDE SEQUENCE [LARGE SCALE GENOMIC DNA]</scope>
    <source>
        <strain evidence="2">441</strain>
    </source>
</reference>